<reference evidence="1 2" key="1">
    <citation type="submission" date="2019-09" db="EMBL/GenBank/DDBJ databases">
        <title>Draft genome sequencing and comparative genomics of hatchery-associated Vibrios.</title>
        <authorList>
            <person name="Kehlet-Delgado H."/>
            <person name="Mueller R.S."/>
        </authorList>
    </citation>
    <scope>NUCLEOTIDE SEQUENCE [LARGE SCALE GENOMIC DNA]</scope>
    <source>
        <strain evidence="1 2">081416A</strain>
    </source>
</reference>
<proteinExistence type="predicted"/>
<comment type="caution">
    <text evidence="1">The sequence shown here is derived from an EMBL/GenBank/DDBJ whole genome shotgun (WGS) entry which is preliminary data.</text>
</comment>
<dbReference type="EMBL" id="VTYF01000015">
    <property type="protein sequence ID" value="NOI11244.1"/>
    <property type="molecule type" value="Genomic_DNA"/>
</dbReference>
<dbReference type="AlphaFoldDB" id="A0A7Y4B6A5"/>
<name>A0A7Y4B6A5_VIBAL</name>
<organism evidence="1 2">
    <name type="scientific">Vibrio alginolyticus</name>
    <dbReference type="NCBI Taxonomy" id="663"/>
    <lineage>
        <taxon>Bacteria</taxon>
        <taxon>Pseudomonadati</taxon>
        <taxon>Pseudomonadota</taxon>
        <taxon>Gammaproteobacteria</taxon>
        <taxon>Vibrionales</taxon>
        <taxon>Vibrionaceae</taxon>
        <taxon>Vibrio</taxon>
    </lineage>
</organism>
<accession>A0A7Y4B6A5</accession>
<dbReference type="Proteomes" id="UP000532247">
    <property type="component" value="Unassembled WGS sequence"/>
</dbReference>
<gene>
    <name evidence="1" type="ORF">F0254_20625</name>
</gene>
<protein>
    <submittedName>
        <fullName evidence="1">Uncharacterized protein</fullName>
    </submittedName>
</protein>
<evidence type="ECO:0000313" key="2">
    <source>
        <dbReference type="Proteomes" id="UP000532247"/>
    </source>
</evidence>
<evidence type="ECO:0000313" key="1">
    <source>
        <dbReference type="EMBL" id="NOI11244.1"/>
    </source>
</evidence>
<sequence>MLVCLVKEARNDVHNYNIYLANDNQLIGEVSVSDELVFSSGMSNEMRILTVAHLMKIEERLVRTFSKRFTGEMLDKKAFDSWEYKKTAILGCIRRWKRLSSWFNHMISEASNEESLFVFSNLPTGTKSAKDQQLMATLVLSGKEIDEELVDLRDWLVEEK</sequence>
<dbReference type="RefSeq" id="WP_025443225.1">
    <property type="nucleotide sequence ID" value="NZ_JAFLNX010000017.1"/>
</dbReference>